<reference evidence="1 2" key="1">
    <citation type="submission" date="2016-10" db="EMBL/GenBank/DDBJ databases">
        <authorList>
            <person name="de Groot N.N."/>
        </authorList>
    </citation>
    <scope>NUCLEOTIDE SEQUENCE [LARGE SCALE GENOMIC DNA]</scope>
    <source>
        <strain evidence="1 2">DSM 25186</strain>
    </source>
</reference>
<evidence type="ECO:0000313" key="2">
    <source>
        <dbReference type="Proteomes" id="UP000198510"/>
    </source>
</evidence>
<dbReference type="AlphaFoldDB" id="A0A1G9ACG8"/>
<keyword evidence="2" id="KW-1185">Reference proteome</keyword>
<accession>A0A1G9ACG8</accession>
<gene>
    <name evidence="1" type="ORF">SAMN05421823_102252</name>
</gene>
<proteinExistence type="predicted"/>
<dbReference type="Proteomes" id="UP000198510">
    <property type="component" value="Unassembled WGS sequence"/>
</dbReference>
<dbReference type="EMBL" id="FNFO01000002">
    <property type="protein sequence ID" value="SDK25082.1"/>
    <property type="molecule type" value="Genomic_DNA"/>
</dbReference>
<sequence length="71" mass="7858">MKSRILALVLLLILLGYSFGPTRRDSDWRMVFRPAPTDSVQVTQAPARRPATPFLLGMEAKAPVSTAFQAQ</sequence>
<organism evidence="1 2">
    <name type="scientific">Catalinimonas alkaloidigena</name>
    <dbReference type="NCBI Taxonomy" id="1075417"/>
    <lineage>
        <taxon>Bacteria</taxon>
        <taxon>Pseudomonadati</taxon>
        <taxon>Bacteroidota</taxon>
        <taxon>Cytophagia</taxon>
        <taxon>Cytophagales</taxon>
        <taxon>Catalimonadaceae</taxon>
        <taxon>Catalinimonas</taxon>
    </lineage>
</organism>
<name>A0A1G9ACG8_9BACT</name>
<dbReference type="RefSeq" id="WP_143017117.1">
    <property type="nucleotide sequence ID" value="NZ_FNFO01000002.1"/>
</dbReference>
<protein>
    <submittedName>
        <fullName evidence="1">Uncharacterized protein</fullName>
    </submittedName>
</protein>
<evidence type="ECO:0000313" key="1">
    <source>
        <dbReference type="EMBL" id="SDK25082.1"/>
    </source>
</evidence>